<proteinExistence type="predicted"/>
<organism evidence="1 2">
    <name type="scientific">Acidomonas methanolica NBRC 104435</name>
    <dbReference type="NCBI Taxonomy" id="1231351"/>
    <lineage>
        <taxon>Bacteria</taxon>
        <taxon>Pseudomonadati</taxon>
        <taxon>Pseudomonadota</taxon>
        <taxon>Alphaproteobacteria</taxon>
        <taxon>Acetobacterales</taxon>
        <taxon>Acetobacteraceae</taxon>
        <taxon>Acidomonas</taxon>
    </lineage>
</organism>
<protein>
    <submittedName>
        <fullName evidence="1">Uncharacterized protein</fullName>
    </submittedName>
</protein>
<dbReference type="RefSeq" id="WP_042059054.1">
    <property type="nucleotide sequence ID" value="NZ_BAND01000059.1"/>
</dbReference>
<name>A0A023D5J3_ACIMT</name>
<keyword evidence="2" id="KW-1185">Reference proteome</keyword>
<reference evidence="1 2" key="2">
    <citation type="journal article" date="2014" name="FEMS Microbiol. Lett.">
        <title>Draft genomic DNA sequence of the facultatively methylotrophic bacterium Acidomonas methanolica type strain MB58.</title>
        <authorList>
            <person name="Higashiura N."/>
            <person name="Hadano H."/>
            <person name="Hirakawa H."/>
            <person name="Matsutani M."/>
            <person name="Takabe S."/>
            <person name="Matsushita K."/>
            <person name="Azuma Y."/>
        </authorList>
    </citation>
    <scope>NUCLEOTIDE SEQUENCE [LARGE SCALE GENOMIC DNA]</scope>
    <source>
        <strain evidence="1 2">MB58</strain>
    </source>
</reference>
<evidence type="ECO:0000313" key="1">
    <source>
        <dbReference type="EMBL" id="GAJ29339.1"/>
    </source>
</evidence>
<dbReference type="EMBL" id="BAND01000059">
    <property type="protein sequence ID" value="GAJ29339.1"/>
    <property type="molecule type" value="Genomic_DNA"/>
</dbReference>
<dbReference type="AlphaFoldDB" id="A0A023D5J3"/>
<dbReference type="Proteomes" id="UP000019760">
    <property type="component" value="Unassembled WGS sequence"/>
</dbReference>
<sequence>MTSDRHDLWVVYSPNESATSDGAGFWSNTHGWTSLCQATRFSTDDTRNLAPPVSLGGDARFVSWREAWQSDG</sequence>
<gene>
    <name evidence="1" type="ORF">Amme_059_058</name>
</gene>
<dbReference type="OrthoDB" id="8686847at2"/>
<evidence type="ECO:0000313" key="2">
    <source>
        <dbReference type="Proteomes" id="UP000019760"/>
    </source>
</evidence>
<accession>A0A023D5J3</accession>
<reference evidence="2" key="1">
    <citation type="journal article" date="2014" name="FEMS Microbiol. Lett.">
        <title>Draft Genomic DNA Sequence of the Facultatively Methylotrophic Bacterium Acidomonas methanolica type strain MB58.</title>
        <authorList>
            <person name="Higashiura N."/>
            <person name="Hadano H."/>
            <person name="Hirakawa H."/>
            <person name="Matsutani M."/>
            <person name="Takabe S."/>
            <person name="Matsushita K."/>
            <person name="Azuma Y."/>
        </authorList>
    </citation>
    <scope>NUCLEOTIDE SEQUENCE [LARGE SCALE GENOMIC DNA]</scope>
    <source>
        <strain evidence="2">MB58</strain>
    </source>
</reference>
<comment type="caution">
    <text evidence="1">The sequence shown here is derived from an EMBL/GenBank/DDBJ whole genome shotgun (WGS) entry which is preliminary data.</text>
</comment>